<evidence type="ECO:0000256" key="8">
    <source>
        <dbReference type="SAM" id="MobiDB-lite"/>
    </source>
</evidence>
<evidence type="ECO:0000313" key="11">
    <source>
        <dbReference type="Proteomes" id="UP000051487"/>
    </source>
</evidence>
<dbReference type="EMBL" id="BCLY01000009">
    <property type="protein sequence ID" value="GAQ07841.1"/>
    <property type="molecule type" value="Genomic_DNA"/>
</dbReference>
<dbReference type="GO" id="GO:0005739">
    <property type="term" value="C:mitochondrion"/>
    <property type="evidence" value="ECO:0007669"/>
    <property type="project" value="UniProtKB-ARBA"/>
</dbReference>
<sequence>MFRRLATVAPRSVGTVVSPRITPAISGIQTQPITRASPAPQRRSYHEKDKSLQQPTQRRGLSRFKKTPVKTAGRSLIKRRRILYAVFYTREDTLIEFWTSTIRKNQSLYNAVREDRYDQSASICLLCARGGSQVSAFFKLLINHVHASSGTDIFVVGSLPKDAPDVGLGLVGAPACGDVMKLQIRVDKDTSKITDVKFKTFGCGSAIASSSYLTELVRGMTLDEAAKIRNTDIAKELCLPPVKLHCSMLAEDAIKSAINDYYTKNPKAAKTDLSGTAASIPNVEKTDGSTASL</sequence>
<dbReference type="InterPro" id="IPR002871">
    <property type="entry name" value="NIF_FeS_clus_asmbl_NifU_N"/>
</dbReference>
<dbReference type="CDD" id="cd06664">
    <property type="entry name" value="IscU_like"/>
    <property type="match status" value="1"/>
</dbReference>
<name>A0AAN4PKN1_ASPLE</name>
<dbReference type="AlphaFoldDB" id="A0AAN4PKN1"/>
<proteinExistence type="inferred from homology"/>
<evidence type="ECO:0000313" key="10">
    <source>
        <dbReference type="EMBL" id="GAQ07841.1"/>
    </source>
</evidence>
<comment type="caution">
    <text evidence="10">The sequence shown here is derived from an EMBL/GenBank/DDBJ whole genome shotgun (WGS) entry which is preliminary data.</text>
</comment>
<evidence type="ECO:0000256" key="6">
    <source>
        <dbReference type="ARBA" id="ARBA00023014"/>
    </source>
</evidence>
<dbReference type="PANTHER" id="PTHR10093">
    <property type="entry name" value="IRON-SULFUR CLUSTER ASSEMBLY ENZYME NIFU HOMOLOG"/>
    <property type="match status" value="1"/>
</dbReference>
<feature type="domain" description="NIF system FeS cluster assembly NifU N-terminal" evidence="9">
    <location>
        <begin position="157"/>
        <end position="265"/>
    </location>
</feature>
<dbReference type="GO" id="GO:0005506">
    <property type="term" value="F:iron ion binding"/>
    <property type="evidence" value="ECO:0007669"/>
    <property type="project" value="InterPro"/>
</dbReference>
<keyword evidence="4" id="KW-0479">Metal-binding</keyword>
<dbReference type="FunFam" id="3.90.1010.10:FF:000005">
    <property type="entry name" value="Iron-sulfur cluster assembly protein"/>
    <property type="match status" value="1"/>
</dbReference>
<reference evidence="10 11" key="1">
    <citation type="submission" date="2015-11" db="EMBL/GenBank/DDBJ databases">
        <title>Aspergillus lentulus strain IFM 54703T.</title>
        <authorList>
            <person name="Kusuya Y."/>
            <person name="Sakai K."/>
            <person name="Kamei K."/>
            <person name="Takahashi H."/>
            <person name="Yaguchi T."/>
        </authorList>
    </citation>
    <scope>NUCLEOTIDE SEQUENCE [LARGE SCALE GENOMIC DNA]</scope>
    <source>
        <strain evidence="10 11">IFM 54703</strain>
    </source>
</reference>
<dbReference type="Gene3D" id="3.90.1010.10">
    <property type="match status" value="1"/>
</dbReference>
<feature type="region of interest" description="Disordered" evidence="8">
    <location>
        <begin position="27"/>
        <end position="67"/>
    </location>
</feature>
<dbReference type="GO" id="GO:0051537">
    <property type="term" value="F:2 iron, 2 sulfur cluster binding"/>
    <property type="evidence" value="ECO:0007669"/>
    <property type="project" value="UniProtKB-KW"/>
</dbReference>
<dbReference type="Proteomes" id="UP000051487">
    <property type="component" value="Unassembled WGS sequence"/>
</dbReference>
<protein>
    <submittedName>
        <fullName evidence="10">Iron sulfur cluster assembly protein 1, mitochondrial</fullName>
    </submittedName>
</protein>
<evidence type="ECO:0000256" key="4">
    <source>
        <dbReference type="ARBA" id="ARBA00022723"/>
    </source>
</evidence>
<keyword evidence="6" id="KW-0411">Iron-sulfur</keyword>
<evidence type="ECO:0000256" key="5">
    <source>
        <dbReference type="ARBA" id="ARBA00023004"/>
    </source>
</evidence>
<evidence type="ECO:0000256" key="1">
    <source>
        <dbReference type="ARBA" id="ARBA00005151"/>
    </source>
</evidence>
<evidence type="ECO:0000256" key="2">
    <source>
        <dbReference type="ARBA" id="ARBA00006420"/>
    </source>
</evidence>
<evidence type="ECO:0000256" key="7">
    <source>
        <dbReference type="ARBA" id="ARBA00034078"/>
    </source>
</evidence>
<evidence type="ECO:0000256" key="3">
    <source>
        <dbReference type="ARBA" id="ARBA00022714"/>
    </source>
</evidence>
<keyword evidence="5" id="KW-0408">Iron</keyword>
<evidence type="ECO:0000259" key="9">
    <source>
        <dbReference type="Pfam" id="PF01592"/>
    </source>
</evidence>
<gene>
    <name evidence="10" type="ORF">ALT_5162</name>
</gene>
<comment type="cofactor">
    <cofactor evidence="7">
        <name>[2Fe-2S] cluster</name>
        <dbReference type="ChEBI" id="CHEBI:190135"/>
    </cofactor>
</comment>
<comment type="similarity">
    <text evidence="2">Belongs to the NifU family.</text>
</comment>
<dbReference type="Pfam" id="PF01592">
    <property type="entry name" value="NifU_N"/>
    <property type="match status" value="1"/>
</dbReference>
<dbReference type="GO" id="GO:0016226">
    <property type="term" value="P:iron-sulfur cluster assembly"/>
    <property type="evidence" value="ECO:0007669"/>
    <property type="project" value="InterPro"/>
</dbReference>
<comment type="pathway">
    <text evidence="1">Cofactor biosynthesis; iron-sulfur cluster biosynthesis.</text>
</comment>
<organism evidence="10 11">
    <name type="scientific">Aspergillus lentulus</name>
    <dbReference type="NCBI Taxonomy" id="293939"/>
    <lineage>
        <taxon>Eukaryota</taxon>
        <taxon>Fungi</taxon>
        <taxon>Dikarya</taxon>
        <taxon>Ascomycota</taxon>
        <taxon>Pezizomycotina</taxon>
        <taxon>Eurotiomycetes</taxon>
        <taxon>Eurotiomycetidae</taxon>
        <taxon>Eurotiales</taxon>
        <taxon>Aspergillaceae</taxon>
        <taxon>Aspergillus</taxon>
        <taxon>Aspergillus subgen. Fumigati</taxon>
    </lineage>
</organism>
<keyword evidence="3" id="KW-0001">2Fe-2S</keyword>
<accession>A0AAN4PKN1</accession>
<dbReference type="SUPFAM" id="SSF82649">
    <property type="entry name" value="SufE/NifU"/>
    <property type="match status" value="1"/>
</dbReference>